<dbReference type="eggNOG" id="ENOG502ZC8M">
    <property type="taxonomic scope" value="Bacteria"/>
</dbReference>
<feature type="coiled-coil region" evidence="1">
    <location>
        <begin position="197"/>
        <end position="351"/>
    </location>
</feature>
<reference evidence="3" key="1">
    <citation type="submission" date="2009-07" db="EMBL/GenBank/DDBJ databases">
        <authorList>
            <consortium name="US DOE Joint Genome Institute (JGI-PGF)"/>
            <person name="Lucas S."/>
            <person name="Copeland A."/>
            <person name="Lapidus A."/>
            <person name="Glavina del Rio T."/>
            <person name="Tice H."/>
            <person name="Bruce D."/>
            <person name="Goodwin L."/>
            <person name="Pitluck S."/>
            <person name="Larimer F."/>
            <person name="Land M.L."/>
            <person name="Mouttaki H."/>
            <person name="He Z."/>
            <person name="Zhou J."/>
            <person name="Hemme C.L."/>
        </authorList>
    </citation>
    <scope>NUCLEOTIDE SEQUENCE [LARGE SCALE GENOMIC DNA]</scope>
    <source>
        <strain evidence="3">DSM 2782</strain>
    </source>
</reference>
<accession>F1TIT8</accession>
<keyword evidence="2" id="KW-0472">Membrane</keyword>
<proteinExistence type="predicted"/>
<gene>
    <name evidence="3" type="ORF">Cpap_0023</name>
</gene>
<dbReference type="RefSeq" id="WP_004622644.1">
    <property type="nucleotide sequence ID" value="NZ_ACXX02000023.1"/>
</dbReference>
<name>F1TIT8_9FIRM</name>
<reference evidence="3" key="2">
    <citation type="submission" date="2011-01" db="EMBL/GenBank/DDBJ databases">
        <title>The Non-contiguous Finished genome of Clostridium papyrosolvens.</title>
        <authorList>
            <person name="Lucas S."/>
            <person name="Copeland A."/>
            <person name="Lapidus A."/>
            <person name="Cheng J.-F."/>
            <person name="Goodwin L."/>
            <person name="Pitluck S."/>
            <person name="Misra M."/>
            <person name="Chertkov O."/>
            <person name="Detter J.C."/>
            <person name="Han C."/>
            <person name="Tapia R."/>
            <person name="Land M."/>
            <person name="Hauser L."/>
            <person name="Kyrpides N."/>
            <person name="Ivanova N."/>
            <person name="Pagani I."/>
            <person name="Mouttaki H."/>
            <person name="He Z."/>
            <person name="Zhou J."/>
            <person name="Hemme C.L."/>
            <person name="Woyke T."/>
        </authorList>
    </citation>
    <scope>NUCLEOTIDE SEQUENCE [LARGE SCALE GENOMIC DNA]</scope>
    <source>
        <strain evidence="3">DSM 2782</strain>
    </source>
</reference>
<keyword evidence="2" id="KW-1133">Transmembrane helix</keyword>
<evidence type="ECO:0000313" key="3">
    <source>
        <dbReference type="EMBL" id="EGD45667.1"/>
    </source>
</evidence>
<dbReference type="EMBL" id="ACXX02000023">
    <property type="protein sequence ID" value="EGD45667.1"/>
    <property type="molecule type" value="Genomic_DNA"/>
</dbReference>
<dbReference type="STRING" id="588581.Cpap_0023"/>
<dbReference type="InterPro" id="IPR043756">
    <property type="entry name" value="DUF5702"/>
</dbReference>
<dbReference type="Proteomes" id="UP000003860">
    <property type="component" value="Unassembled WGS sequence"/>
</dbReference>
<comment type="caution">
    <text evidence="3">The sequence shown here is derived from an EMBL/GenBank/DDBJ whole genome shotgun (WGS) entry which is preliminary data.</text>
</comment>
<evidence type="ECO:0000256" key="1">
    <source>
        <dbReference type="SAM" id="Coils"/>
    </source>
</evidence>
<protein>
    <submittedName>
        <fullName evidence="3">Uncharacterized protein</fullName>
    </submittedName>
</protein>
<keyword evidence="2" id="KW-0812">Transmembrane</keyword>
<dbReference type="AlphaFoldDB" id="F1TIT8"/>
<feature type="transmembrane region" description="Helical" evidence="2">
    <location>
        <begin position="12"/>
        <end position="30"/>
    </location>
</feature>
<keyword evidence="1" id="KW-0175">Coiled coil</keyword>
<dbReference type="Pfam" id="PF18960">
    <property type="entry name" value="DUF5702"/>
    <property type="match status" value="1"/>
</dbReference>
<dbReference type="OrthoDB" id="5135382at2"/>
<evidence type="ECO:0000313" key="4">
    <source>
        <dbReference type="Proteomes" id="UP000003860"/>
    </source>
</evidence>
<keyword evidence="4" id="KW-1185">Reference proteome</keyword>
<organism evidence="3 4">
    <name type="scientific">Ruminiclostridium papyrosolvens DSM 2782</name>
    <dbReference type="NCBI Taxonomy" id="588581"/>
    <lineage>
        <taxon>Bacteria</taxon>
        <taxon>Bacillati</taxon>
        <taxon>Bacillota</taxon>
        <taxon>Clostridia</taxon>
        <taxon>Eubacteriales</taxon>
        <taxon>Oscillospiraceae</taxon>
        <taxon>Ruminiclostridium</taxon>
    </lineage>
</organism>
<evidence type="ECO:0000256" key="2">
    <source>
        <dbReference type="SAM" id="Phobius"/>
    </source>
</evidence>
<sequence>MVGHHKTKGAITVFLSIVLSAVFLVIGTFTEGARLRLAHSHVQRASKSALSSVLANYNNDLKDEYGLFGVYLDEDSILETFEDYFSKNLGIVGVGKSMYDFCIDDIKLDNPYSLENKDVFHKQIMEFMKYRAPFELATELIEKVKGIKNISKGANLYSRKIQTDKQAAEIGEIQLLLENKTQRINDKNLPVQLSKLKNDYKKQNEVLNEKNISLQNIEIAFTGETDIKKKEDIGKLLQNIREEIQSVNIKKNNIKSNILEEVNVFKSLNSEALKEVDTIAAKTKGLCDRINGEMKQLEENEEEIPELQNSYKDSMKEIKSYVVQDNSKILLENFNQNIENCNKILNSVEREEEFLNSLDKFSTTHMEKYSFGRTQTSNSQDKDNRKIASKLLKEAFDMEEASIKIPQNLLENLPSKKSGSQDEPQVRTWDRMDFEDESCALDNFNYIADKDNILGNIINKVSEELFFNEYIMGTFKHGVPILKGQTEKDAYNLRSREKSKRTSFFTNFEVEYIINGNKDEAVNSRLTKSEILAIRLIANALNIYSDKSKTARATSLAAALSAWCAGLSTPLIQTMLIFSWATFESLYDINVLEKGGKVPLFKTNDQWVTDISGAVGKREANKSENDNLCLSYQDYLKIFLVTMNKDKKLTRVQDLVQLNNNVKSQGFLLEDCKVFLKADTTVSIKHIFVSFPMFTADSRRNISRSYINESMYLGY</sequence>